<dbReference type="AlphaFoldDB" id="A0A2P2IJC3"/>
<reference evidence="1" key="1">
    <citation type="submission" date="2018-02" db="EMBL/GenBank/DDBJ databases">
        <title>Rhizophora mucronata_Transcriptome.</title>
        <authorList>
            <person name="Meera S.P."/>
            <person name="Sreeshan A."/>
            <person name="Augustine A."/>
        </authorList>
    </citation>
    <scope>NUCLEOTIDE SEQUENCE</scope>
    <source>
        <tissue evidence="1">Leaf</tissue>
    </source>
</reference>
<dbReference type="EMBL" id="GGEC01000804">
    <property type="protein sequence ID" value="MBW81287.1"/>
    <property type="molecule type" value="Transcribed_RNA"/>
</dbReference>
<organism evidence="1">
    <name type="scientific">Rhizophora mucronata</name>
    <name type="common">Asiatic mangrove</name>
    <dbReference type="NCBI Taxonomy" id="61149"/>
    <lineage>
        <taxon>Eukaryota</taxon>
        <taxon>Viridiplantae</taxon>
        <taxon>Streptophyta</taxon>
        <taxon>Embryophyta</taxon>
        <taxon>Tracheophyta</taxon>
        <taxon>Spermatophyta</taxon>
        <taxon>Magnoliopsida</taxon>
        <taxon>eudicotyledons</taxon>
        <taxon>Gunneridae</taxon>
        <taxon>Pentapetalae</taxon>
        <taxon>rosids</taxon>
        <taxon>fabids</taxon>
        <taxon>Malpighiales</taxon>
        <taxon>Rhizophoraceae</taxon>
        <taxon>Rhizophora</taxon>
    </lineage>
</organism>
<name>A0A2P2IJC3_RHIMU</name>
<accession>A0A2P2IJC3</accession>
<protein>
    <submittedName>
        <fullName evidence="1">Uncharacterized protein</fullName>
    </submittedName>
</protein>
<proteinExistence type="predicted"/>
<evidence type="ECO:0000313" key="1">
    <source>
        <dbReference type="EMBL" id="MBW81287.1"/>
    </source>
</evidence>
<sequence>MLGTHPSQIGRKLLVCLPVTLIPASI</sequence>